<keyword evidence="1 4" id="KW-0349">Heme</keyword>
<keyword evidence="8" id="KW-1185">Reference proteome</keyword>
<dbReference type="RefSeq" id="WP_189386041.1">
    <property type="nucleotide sequence ID" value="NZ_BAABFY010000041.1"/>
</dbReference>
<feature type="signal peptide" evidence="5">
    <location>
        <begin position="1"/>
        <end position="30"/>
    </location>
</feature>
<accession>A0A918JRG2</accession>
<organism evidence="7 8">
    <name type="scientific">Advenella faeciporci</name>
    <dbReference type="NCBI Taxonomy" id="797535"/>
    <lineage>
        <taxon>Bacteria</taxon>
        <taxon>Pseudomonadati</taxon>
        <taxon>Pseudomonadota</taxon>
        <taxon>Betaproteobacteria</taxon>
        <taxon>Burkholderiales</taxon>
        <taxon>Alcaligenaceae</taxon>
    </lineage>
</organism>
<dbReference type="GO" id="GO:0020037">
    <property type="term" value="F:heme binding"/>
    <property type="evidence" value="ECO:0007669"/>
    <property type="project" value="InterPro"/>
</dbReference>
<comment type="caution">
    <text evidence="7">The sequence shown here is derived from an EMBL/GenBank/DDBJ whole genome shotgun (WGS) entry which is preliminary data.</text>
</comment>
<reference evidence="7" key="1">
    <citation type="journal article" date="2014" name="Int. J. Syst. Evol. Microbiol.">
        <title>Complete genome sequence of Corynebacterium casei LMG S-19264T (=DSM 44701T), isolated from a smear-ripened cheese.</title>
        <authorList>
            <consortium name="US DOE Joint Genome Institute (JGI-PGF)"/>
            <person name="Walter F."/>
            <person name="Albersmeier A."/>
            <person name="Kalinowski J."/>
            <person name="Ruckert C."/>
        </authorList>
    </citation>
    <scope>NUCLEOTIDE SEQUENCE</scope>
    <source>
        <strain evidence="7">KCTC 23732</strain>
    </source>
</reference>
<dbReference type="Proteomes" id="UP000608345">
    <property type="component" value="Unassembled WGS sequence"/>
</dbReference>
<keyword evidence="5" id="KW-0732">Signal</keyword>
<name>A0A918JRG2_9BURK</name>
<dbReference type="EMBL" id="BMYS01000028">
    <property type="protein sequence ID" value="GGW96066.1"/>
    <property type="molecule type" value="Genomic_DNA"/>
</dbReference>
<evidence type="ECO:0000256" key="3">
    <source>
        <dbReference type="ARBA" id="ARBA00023004"/>
    </source>
</evidence>
<keyword evidence="3 4" id="KW-0408">Iron</keyword>
<dbReference type="Gene3D" id="1.10.760.10">
    <property type="entry name" value="Cytochrome c-like domain"/>
    <property type="match status" value="1"/>
</dbReference>
<reference evidence="7" key="2">
    <citation type="submission" date="2020-09" db="EMBL/GenBank/DDBJ databases">
        <authorList>
            <person name="Sun Q."/>
            <person name="Kim S."/>
        </authorList>
    </citation>
    <scope>NUCLEOTIDE SEQUENCE</scope>
    <source>
        <strain evidence="7">KCTC 23732</strain>
    </source>
</reference>
<keyword evidence="2 4" id="KW-0479">Metal-binding</keyword>
<gene>
    <name evidence="7" type="ORF">GCM10011450_27110</name>
</gene>
<dbReference type="PROSITE" id="PS51007">
    <property type="entry name" value="CYTC"/>
    <property type="match status" value="1"/>
</dbReference>
<feature type="domain" description="Cytochrome c" evidence="6">
    <location>
        <begin position="50"/>
        <end position="140"/>
    </location>
</feature>
<proteinExistence type="predicted"/>
<evidence type="ECO:0000313" key="8">
    <source>
        <dbReference type="Proteomes" id="UP000608345"/>
    </source>
</evidence>
<evidence type="ECO:0000256" key="4">
    <source>
        <dbReference type="PROSITE-ProRule" id="PRU00433"/>
    </source>
</evidence>
<feature type="chain" id="PRO_5037340732" description="Cytochrome c domain-containing protein" evidence="5">
    <location>
        <begin position="31"/>
        <end position="141"/>
    </location>
</feature>
<sequence length="141" mass="15112">MPNLRSNILNSLAFTTLVLTGSLMFQSAHAADTTPQAQLQHWSTQAGAAGSSESGKIFFNQKHGKEWSCASCHGAPPVKTGTHANTGKSIPPLAPAANDKAFTDTAKINKWFRRNCKDVLSRECTAAEKADVIAYLISLKP</sequence>
<dbReference type="AlphaFoldDB" id="A0A918JRG2"/>
<dbReference type="Pfam" id="PF09086">
    <property type="entry name" value="DUF1924"/>
    <property type="match status" value="1"/>
</dbReference>
<evidence type="ECO:0000259" key="6">
    <source>
        <dbReference type="PROSITE" id="PS51007"/>
    </source>
</evidence>
<dbReference type="SUPFAM" id="SSF46626">
    <property type="entry name" value="Cytochrome c"/>
    <property type="match status" value="1"/>
</dbReference>
<dbReference type="GO" id="GO:0046872">
    <property type="term" value="F:metal ion binding"/>
    <property type="evidence" value="ECO:0007669"/>
    <property type="project" value="UniProtKB-KW"/>
</dbReference>
<evidence type="ECO:0000256" key="5">
    <source>
        <dbReference type="SAM" id="SignalP"/>
    </source>
</evidence>
<dbReference type="InterPro" id="IPR036909">
    <property type="entry name" value="Cyt_c-like_dom_sf"/>
</dbReference>
<dbReference type="InterPro" id="IPR015170">
    <property type="entry name" value="DUF1924_SHP"/>
</dbReference>
<protein>
    <recommendedName>
        <fullName evidence="6">Cytochrome c domain-containing protein</fullName>
    </recommendedName>
</protein>
<evidence type="ECO:0000256" key="2">
    <source>
        <dbReference type="ARBA" id="ARBA00022723"/>
    </source>
</evidence>
<dbReference type="InterPro" id="IPR009056">
    <property type="entry name" value="Cyt_c-like_dom"/>
</dbReference>
<evidence type="ECO:0000313" key="7">
    <source>
        <dbReference type="EMBL" id="GGW96066.1"/>
    </source>
</evidence>
<dbReference type="GO" id="GO:0009055">
    <property type="term" value="F:electron transfer activity"/>
    <property type="evidence" value="ECO:0007669"/>
    <property type="project" value="InterPro"/>
</dbReference>
<evidence type="ECO:0000256" key="1">
    <source>
        <dbReference type="ARBA" id="ARBA00022617"/>
    </source>
</evidence>